<dbReference type="EMBL" id="SJPJ01000001">
    <property type="protein sequence ID" value="TWT84208.1"/>
    <property type="molecule type" value="Genomic_DNA"/>
</dbReference>
<keyword evidence="2" id="KW-1185">Reference proteome</keyword>
<proteinExistence type="predicted"/>
<dbReference type="Proteomes" id="UP000315010">
    <property type="component" value="Unassembled WGS sequence"/>
</dbReference>
<sequence>MGRLPLPSQFLLLSLSFWISSPLVRNNELMMQHEYGIKIKA</sequence>
<name>A0A5C5ZAG9_9BACT</name>
<dbReference type="AlphaFoldDB" id="A0A5C5ZAG9"/>
<accession>A0A5C5ZAG9</accession>
<comment type="caution">
    <text evidence="1">The sequence shown here is derived from an EMBL/GenBank/DDBJ whole genome shotgun (WGS) entry which is preliminary data.</text>
</comment>
<gene>
    <name evidence="1" type="ORF">CA13_56840</name>
</gene>
<evidence type="ECO:0000313" key="2">
    <source>
        <dbReference type="Proteomes" id="UP000315010"/>
    </source>
</evidence>
<evidence type="ECO:0000313" key="1">
    <source>
        <dbReference type="EMBL" id="TWT84208.1"/>
    </source>
</evidence>
<organism evidence="1 2">
    <name type="scientific">Novipirellula herctigrandis</name>
    <dbReference type="NCBI Taxonomy" id="2527986"/>
    <lineage>
        <taxon>Bacteria</taxon>
        <taxon>Pseudomonadati</taxon>
        <taxon>Planctomycetota</taxon>
        <taxon>Planctomycetia</taxon>
        <taxon>Pirellulales</taxon>
        <taxon>Pirellulaceae</taxon>
        <taxon>Novipirellula</taxon>
    </lineage>
</organism>
<reference evidence="1 2" key="1">
    <citation type="submission" date="2019-02" db="EMBL/GenBank/DDBJ databases">
        <title>Deep-cultivation of Planctomycetes and their phenomic and genomic characterization uncovers novel biology.</title>
        <authorList>
            <person name="Wiegand S."/>
            <person name="Jogler M."/>
            <person name="Boedeker C."/>
            <person name="Pinto D."/>
            <person name="Vollmers J."/>
            <person name="Rivas-Marin E."/>
            <person name="Kohn T."/>
            <person name="Peeters S.H."/>
            <person name="Heuer A."/>
            <person name="Rast P."/>
            <person name="Oberbeckmann S."/>
            <person name="Bunk B."/>
            <person name="Jeske O."/>
            <person name="Meyerdierks A."/>
            <person name="Storesund J.E."/>
            <person name="Kallscheuer N."/>
            <person name="Luecker S."/>
            <person name="Lage O.M."/>
            <person name="Pohl T."/>
            <person name="Merkel B.J."/>
            <person name="Hornburger P."/>
            <person name="Mueller R.-W."/>
            <person name="Bruemmer F."/>
            <person name="Labrenz M."/>
            <person name="Spormann A.M."/>
            <person name="Op Den Camp H."/>
            <person name="Overmann J."/>
            <person name="Amann R."/>
            <person name="Jetten M.S.M."/>
            <person name="Mascher T."/>
            <person name="Medema M.H."/>
            <person name="Devos D.P."/>
            <person name="Kaster A.-K."/>
            <person name="Ovreas L."/>
            <person name="Rohde M."/>
            <person name="Galperin M.Y."/>
            <person name="Jogler C."/>
        </authorList>
    </citation>
    <scope>NUCLEOTIDE SEQUENCE [LARGE SCALE GENOMIC DNA]</scope>
    <source>
        <strain evidence="1 2">CA13</strain>
    </source>
</reference>
<protein>
    <submittedName>
        <fullName evidence="1">Uncharacterized protein</fullName>
    </submittedName>
</protein>